<evidence type="ECO:0000313" key="2">
    <source>
        <dbReference type="EMBL" id="KGJ71503.1"/>
    </source>
</evidence>
<evidence type="ECO:0000256" key="1">
    <source>
        <dbReference type="SAM" id="MobiDB-lite"/>
    </source>
</evidence>
<feature type="compositionally biased region" description="Polar residues" evidence="1">
    <location>
        <begin position="96"/>
        <end position="110"/>
    </location>
</feature>
<feature type="region of interest" description="Disordered" evidence="1">
    <location>
        <begin position="77"/>
        <end position="110"/>
    </location>
</feature>
<reference evidence="2 3" key="1">
    <citation type="journal article" date="2014" name="BMC Genomics">
        <title>Comparative genomics of Bradyrhizobium japonicum CPAC 15 and Bradyrhizobium diazoefficiens CPAC 7: elite model strains for understanding symbiotic performance with soybean.</title>
        <authorList>
            <person name="Siqueira A.F."/>
            <person name="Ormeno-Orrillo E."/>
            <person name="Souza R.C."/>
            <person name="Rodrigues E.P."/>
            <person name="Almeida L.G."/>
            <person name="Barcellos F.G."/>
            <person name="Batista J.S."/>
            <person name="Nakatami A.S."/>
            <person name="Martinez-Romero E."/>
            <person name="Vasconcelos A.T."/>
            <person name="Hungria M."/>
        </authorList>
    </citation>
    <scope>NUCLEOTIDE SEQUENCE [LARGE SCALE GENOMIC DNA]</scope>
    <source>
        <strain evidence="2 3">SEMIA 5080</strain>
    </source>
</reference>
<dbReference type="EMBL" id="ADOU02000001">
    <property type="protein sequence ID" value="KGJ71503.1"/>
    <property type="molecule type" value="Genomic_DNA"/>
</dbReference>
<organism evidence="2 3">
    <name type="scientific">Bradyrhizobium diazoefficiens SEMIA 5080</name>
    <dbReference type="NCBI Taxonomy" id="754504"/>
    <lineage>
        <taxon>Bacteria</taxon>
        <taxon>Pseudomonadati</taxon>
        <taxon>Pseudomonadota</taxon>
        <taxon>Alphaproteobacteria</taxon>
        <taxon>Hyphomicrobiales</taxon>
        <taxon>Nitrobacteraceae</taxon>
        <taxon>Bradyrhizobium</taxon>
    </lineage>
</organism>
<protein>
    <submittedName>
        <fullName evidence="2">Uncharacterized protein</fullName>
    </submittedName>
</protein>
<dbReference type="Proteomes" id="UP000024900">
    <property type="component" value="Unassembled WGS sequence"/>
</dbReference>
<comment type="caution">
    <text evidence="2">The sequence shown here is derived from an EMBL/GenBank/DDBJ whole genome shotgun (WGS) entry which is preliminary data.</text>
</comment>
<dbReference type="AlphaFoldDB" id="A0A837CU46"/>
<proteinExistence type="predicted"/>
<name>A0A837CU46_9BRAD</name>
<accession>A0A837CU46</accession>
<sequence length="110" mass="12419">MSFNRGRVERQYDAVFARLGQRFEDCAPSSSLGPAIEAIVDRRVRAVFTWTITPSCTRLQHVNDAADDASVVVPIRPRQSPRQMRFDTRPLPVVQPKQTSAHSLCPRINT</sequence>
<evidence type="ECO:0000313" key="3">
    <source>
        <dbReference type="Proteomes" id="UP000024900"/>
    </source>
</evidence>
<gene>
    <name evidence="2" type="ORF">BJA5080_08459</name>
</gene>